<dbReference type="InterPro" id="IPR005467">
    <property type="entry name" value="His_kinase_dom"/>
</dbReference>
<feature type="domain" description="Histidine kinase" evidence="10">
    <location>
        <begin position="134"/>
        <end position="346"/>
    </location>
</feature>
<comment type="catalytic activity">
    <reaction evidence="1">
        <text>ATP + protein L-histidine = ADP + protein N-phospho-L-histidine.</text>
        <dbReference type="EC" id="2.7.13.3"/>
    </reaction>
</comment>
<dbReference type="PANTHER" id="PTHR45436:SF5">
    <property type="entry name" value="SENSOR HISTIDINE KINASE TRCS"/>
    <property type="match status" value="1"/>
</dbReference>
<keyword evidence="12" id="KW-1185">Reference proteome</keyword>
<keyword evidence="4" id="KW-0597">Phosphoprotein</keyword>
<keyword evidence="6" id="KW-0812">Transmembrane</keyword>
<evidence type="ECO:0000256" key="2">
    <source>
        <dbReference type="ARBA" id="ARBA00004370"/>
    </source>
</evidence>
<evidence type="ECO:0000313" key="11">
    <source>
        <dbReference type="EMBL" id="MFM0636391.1"/>
    </source>
</evidence>
<evidence type="ECO:0000256" key="3">
    <source>
        <dbReference type="ARBA" id="ARBA00012438"/>
    </source>
</evidence>
<keyword evidence="7 11" id="KW-0418">Kinase</keyword>
<dbReference type="EMBL" id="JAQQCF010000004">
    <property type="protein sequence ID" value="MFM0636391.1"/>
    <property type="molecule type" value="Genomic_DNA"/>
</dbReference>
<accession>A0ABW9DQS6</accession>
<dbReference type="InterPro" id="IPR003594">
    <property type="entry name" value="HATPase_dom"/>
</dbReference>
<dbReference type="Proteomes" id="UP001629432">
    <property type="component" value="Unassembled WGS sequence"/>
</dbReference>
<evidence type="ECO:0000256" key="4">
    <source>
        <dbReference type="ARBA" id="ARBA00022553"/>
    </source>
</evidence>
<proteinExistence type="predicted"/>
<dbReference type="PROSITE" id="PS50109">
    <property type="entry name" value="HIS_KIN"/>
    <property type="match status" value="1"/>
</dbReference>
<evidence type="ECO:0000256" key="5">
    <source>
        <dbReference type="ARBA" id="ARBA00022679"/>
    </source>
</evidence>
<evidence type="ECO:0000256" key="8">
    <source>
        <dbReference type="ARBA" id="ARBA00022989"/>
    </source>
</evidence>
<dbReference type="PANTHER" id="PTHR45436">
    <property type="entry name" value="SENSOR HISTIDINE KINASE YKOH"/>
    <property type="match status" value="1"/>
</dbReference>
<organism evidence="11 12">
    <name type="scientific">Paraburkholderia metrosideri</name>
    <dbReference type="NCBI Taxonomy" id="580937"/>
    <lineage>
        <taxon>Bacteria</taxon>
        <taxon>Pseudomonadati</taxon>
        <taxon>Pseudomonadota</taxon>
        <taxon>Betaproteobacteria</taxon>
        <taxon>Burkholderiales</taxon>
        <taxon>Burkholderiaceae</taxon>
        <taxon>Paraburkholderia</taxon>
    </lineage>
</organism>
<evidence type="ECO:0000256" key="9">
    <source>
        <dbReference type="ARBA" id="ARBA00023136"/>
    </source>
</evidence>
<sequence length="371" mass="40318">MSFDDGFRPQRSSAAVAPDDEFDALLDSQPWGTIALDARHDVLFATPGAARLLRRRVVAGVPLAELLPQLADDNHDAGLREALEQGVELQIDDRWLWLKQTTVVGSERIAATLSLFDVTDMRRAVDDRVESLRFLSHDLRSPTNSIVALTQLHEHDPNAFEECGGIQRVADLARYALSLGDQFIFTSVAGALQRGDFARFDLRGAVRNLIPQLDVAAVYRNVPLRLWLAEGSAVWVSGVRVFVIRALQNLIDNAIQASPAGAPVTVSLKVMGDSAVITVSDEAGGLPGLVDEAIYDFDALAQRSASGFGLGLKLAARIVRLHDGTLNADRNAKGGTDFAIRLPCLAVQRGNQETSDLVREYGSFATTRRPL</sequence>
<dbReference type="Gene3D" id="3.30.565.10">
    <property type="entry name" value="Histidine kinase-like ATPase, C-terminal domain"/>
    <property type="match status" value="1"/>
</dbReference>
<keyword evidence="5" id="KW-0808">Transferase</keyword>
<evidence type="ECO:0000259" key="10">
    <source>
        <dbReference type="PROSITE" id="PS50109"/>
    </source>
</evidence>
<dbReference type="PRINTS" id="PR00344">
    <property type="entry name" value="BCTRLSENSOR"/>
</dbReference>
<evidence type="ECO:0000256" key="7">
    <source>
        <dbReference type="ARBA" id="ARBA00022777"/>
    </source>
</evidence>
<dbReference type="SUPFAM" id="SSF55785">
    <property type="entry name" value="PYP-like sensor domain (PAS domain)"/>
    <property type="match status" value="1"/>
</dbReference>
<dbReference type="InterPro" id="IPR036890">
    <property type="entry name" value="HATPase_C_sf"/>
</dbReference>
<dbReference type="CDD" id="cd00075">
    <property type="entry name" value="HATPase"/>
    <property type="match status" value="1"/>
</dbReference>
<comment type="caution">
    <text evidence="11">The sequence shown here is derived from an EMBL/GenBank/DDBJ whole genome shotgun (WGS) entry which is preliminary data.</text>
</comment>
<comment type="subcellular location">
    <subcellularLocation>
        <location evidence="2">Membrane</location>
    </subcellularLocation>
</comment>
<dbReference type="GO" id="GO:0016301">
    <property type="term" value="F:kinase activity"/>
    <property type="evidence" value="ECO:0007669"/>
    <property type="project" value="UniProtKB-KW"/>
</dbReference>
<dbReference type="SMART" id="SM00387">
    <property type="entry name" value="HATPase_c"/>
    <property type="match status" value="1"/>
</dbReference>
<dbReference type="InterPro" id="IPR035965">
    <property type="entry name" value="PAS-like_dom_sf"/>
</dbReference>
<dbReference type="InterPro" id="IPR050428">
    <property type="entry name" value="TCS_sensor_his_kinase"/>
</dbReference>
<evidence type="ECO:0000313" key="12">
    <source>
        <dbReference type="Proteomes" id="UP001629432"/>
    </source>
</evidence>
<dbReference type="SUPFAM" id="SSF55874">
    <property type="entry name" value="ATPase domain of HSP90 chaperone/DNA topoisomerase II/histidine kinase"/>
    <property type="match status" value="1"/>
</dbReference>
<dbReference type="Gene3D" id="3.30.450.20">
    <property type="entry name" value="PAS domain"/>
    <property type="match status" value="1"/>
</dbReference>
<gene>
    <name evidence="11" type="ORF">PQQ63_06765</name>
</gene>
<dbReference type="InterPro" id="IPR004358">
    <property type="entry name" value="Sig_transdc_His_kin-like_C"/>
</dbReference>
<dbReference type="EC" id="2.7.13.3" evidence="3"/>
<dbReference type="Pfam" id="PF02518">
    <property type="entry name" value="HATPase_c"/>
    <property type="match status" value="1"/>
</dbReference>
<reference evidence="11 12" key="1">
    <citation type="journal article" date="2024" name="Chem. Sci.">
        <title>Discovery of megapolipeptins by genome mining of a Burkholderiales bacteria collection.</title>
        <authorList>
            <person name="Paulo B.S."/>
            <person name="Recchia M.J.J."/>
            <person name="Lee S."/>
            <person name="Fergusson C.H."/>
            <person name="Romanowski S.B."/>
            <person name="Hernandez A."/>
            <person name="Krull N."/>
            <person name="Liu D.Y."/>
            <person name="Cavanagh H."/>
            <person name="Bos A."/>
            <person name="Gray C.A."/>
            <person name="Murphy B.T."/>
            <person name="Linington R.G."/>
            <person name="Eustaquio A.S."/>
        </authorList>
    </citation>
    <scope>NUCLEOTIDE SEQUENCE [LARGE SCALE GENOMIC DNA]</scope>
    <source>
        <strain evidence="11 12">RL17-338-BIC-A</strain>
    </source>
</reference>
<name>A0ABW9DQS6_9BURK</name>
<keyword evidence="8" id="KW-1133">Transmembrane helix</keyword>
<evidence type="ECO:0000256" key="1">
    <source>
        <dbReference type="ARBA" id="ARBA00000085"/>
    </source>
</evidence>
<keyword evidence="9" id="KW-0472">Membrane</keyword>
<dbReference type="RefSeq" id="WP_408334349.1">
    <property type="nucleotide sequence ID" value="NZ_JAQQCF010000004.1"/>
</dbReference>
<protein>
    <recommendedName>
        <fullName evidence="3">histidine kinase</fullName>
        <ecNumber evidence="3">2.7.13.3</ecNumber>
    </recommendedName>
</protein>
<evidence type="ECO:0000256" key="6">
    <source>
        <dbReference type="ARBA" id="ARBA00022692"/>
    </source>
</evidence>